<keyword evidence="2" id="KW-0732">Signal</keyword>
<sequence length="173" mass="18561">MKQRNSYRAIFLGCLLYCSSSVVVQPGVNSNEIEVSVDSPATGNLCAECPNWEDRIGLKIWGSNDRLLYQRKESEKGTRSCYETLLEPGVPCMYNGSLLFPLGDDTSGAINFERPGESVMCSVEPTACPSLDPPHSGTPSTFDHGHHNASGIPVGGTRGRVGLVAVVVVVLAF</sequence>
<dbReference type="EMBL" id="JAINUG010000360">
    <property type="protein sequence ID" value="KAJ8377250.1"/>
    <property type="molecule type" value="Genomic_DNA"/>
</dbReference>
<reference evidence="3" key="1">
    <citation type="journal article" date="2023" name="Science">
        <title>Genome structures resolve the early diversification of teleost fishes.</title>
        <authorList>
            <person name="Parey E."/>
            <person name="Louis A."/>
            <person name="Montfort J."/>
            <person name="Bouchez O."/>
            <person name="Roques C."/>
            <person name="Iampietro C."/>
            <person name="Lluch J."/>
            <person name="Castinel A."/>
            <person name="Donnadieu C."/>
            <person name="Desvignes T."/>
            <person name="Floi Bucao C."/>
            <person name="Jouanno E."/>
            <person name="Wen M."/>
            <person name="Mejri S."/>
            <person name="Dirks R."/>
            <person name="Jansen H."/>
            <person name="Henkel C."/>
            <person name="Chen W.J."/>
            <person name="Zahm M."/>
            <person name="Cabau C."/>
            <person name="Klopp C."/>
            <person name="Thompson A.W."/>
            <person name="Robinson-Rechavi M."/>
            <person name="Braasch I."/>
            <person name="Lecointre G."/>
            <person name="Bobe J."/>
            <person name="Postlethwait J.H."/>
            <person name="Berthelot C."/>
            <person name="Roest Crollius H."/>
            <person name="Guiguen Y."/>
        </authorList>
    </citation>
    <scope>NUCLEOTIDE SEQUENCE</scope>
    <source>
        <strain evidence="3">NC1722</strain>
    </source>
</reference>
<evidence type="ECO:0000313" key="4">
    <source>
        <dbReference type="Proteomes" id="UP001221898"/>
    </source>
</evidence>
<dbReference type="AlphaFoldDB" id="A0AAD7RC81"/>
<dbReference type="Proteomes" id="UP001221898">
    <property type="component" value="Unassembled WGS sequence"/>
</dbReference>
<feature type="signal peptide" evidence="2">
    <location>
        <begin position="1"/>
        <end position="21"/>
    </location>
</feature>
<feature type="chain" id="PRO_5042082104" evidence="2">
    <location>
        <begin position="22"/>
        <end position="173"/>
    </location>
</feature>
<feature type="region of interest" description="Disordered" evidence="1">
    <location>
        <begin position="132"/>
        <end position="153"/>
    </location>
</feature>
<accession>A0AAD7RC81</accession>
<evidence type="ECO:0000256" key="1">
    <source>
        <dbReference type="SAM" id="MobiDB-lite"/>
    </source>
</evidence>
<organism evidence="3 4">
    <name type="scientific">Aldrovandia affinis</name>
    <dbReference type="NCBI Taxonomy" id="143900"/>
    <lineage>
        <taxon>Eukaryota</taxon>
        <taxon>Metazoa</taxon>
        <taxon>Chordata</taxon>
        <taxon>Craniata</taxon>
        <taxon>Vertebrata</taxon>
        <taxon>Euteleostomi</taxon>
        <taxon>Actinopterygii</taxon>
        <taxon>Neopterygii</taxon>
        <taxon>Teleostei</taxon>
        <taxon>Notacanthiformes</taxon>
        <taxon>Halosauridae</taxon>
        <taxon>Aldrovandia</taxon>
    </lineage>
</organism>
<comment type="caution">
    <text evidence="3">The sequence shown here is derived from an EMBL/GenBank/DDBJ whole genome shotgun (WGS) entry which is preliminary data.</text>
</comment>
<evidence type="ECO:0000256" key="2">
    <source>
        <dbReference type="SAM" id="SignalP"/>
    </source>
</evidence>
<evidence type="ECO:0000313" key="3">
    <source>
        <dbReference type="EMBL" id="KAJ8377250.1"/>
    </source>
</evidence>
<gene>
    <name evidence="3" type="ORF">AAFF_G00264780</name>
</gene>
<keyword evidence="4" id="KW-1185">Reference proteome</keyword>
<proteinExistence type="predicted"/>
<protein>
    <submittedName>
        <fullName evidence="3">Uncharacterized protein</fullName>
    </submittedName>
</protein>
<name>A0AAD7RC81_9TELE</name>